<protein>
    <submittedName>
        <fullName evidence="1">Addiction module antidote</fullName>
    </submittedName>
</protein>
<sequence length="81" mass="9047">MKQRKIITVGNTNGITLDKDVLAHLNAKKGDTIDLFLGEDGSVTFKKHENIQIDGVTKDFLKMVNDTIGEYDEALLNLSKR</sequence>
<gene>
    <name evidence="1" type="ORF">JOC54_002709</name>
</gene>
<dbReference type="SUPFAM" id="SSF89447">
    <property type="entry name" value="AbrB/MazE/MraZ-like"/>
    <property type="match status" value="1"/>
</dbReference>
<name>A0ABS2SVC2_9BACI</name>
<comment type="caution">
    <text evidence="1">The sequence shown here is derived from an EMBL/GenBank/DDBJ whole genome shotgun (WGS) entry which is preliminary data.</text>
</comment>
<proteinExistence type="predicted"/>
<accession>A0ABS2SVC2</accession>
<dbReference type="EMBL" id="JAFBCV010000008">
    <property type="protein sequence ID" value="MBM7839429.1"/>
    <property type="molecule type" value="Genomic_DNA"/>
</dbReference>
<dbReference type="Proteomes" id="UP001179280">
    <property type="component" value="Unassembled WGS sequence"/>
</dbReference>
<dbReference type="RefSeq" id="WP_204466677.1">
    <property type="nucleotide sequence ID" value="NZ_JAFBCV010000008.1"/>
</dbReference>
<keyword evidence="2" id="KW-1185">Reference proteome</keyword>
<dbReference type="InterPro" id="IPR037914">
    <property type="entry name" value="SpoVT-AbrB_sf"/>
</dbReference>
<reference evidence="1" key="1">
    <citation type="submission" date="2021-01" db="EMBL/GenBank/DDBJ databases">
        <title>Genomic Encyclopedia of Type Strains, Phase IV (KMG-IV): sequencing the most valuable type-strain genomes for metagenomic binning, comparative biology and taxonomic classification.</title>
        <authorList>
            <person name="Goeker M."/>
        </authorList>
    </citation>
    <scope>NUCLEOTIDE SEQUENCE</scope>
    <source>
        <strain evidence="1">DSM 21943</strain>
    </source>
</reference>
<organism evidence="1 2">
    <name type="scientific">Shouchella xiaoxiensis</name>
    <dbReference type="NCBI Taxonomy" id="766895"/>
    <lineage>
        <taxon>Bacteria</taxon>
        <taxon>Bacillati</taxon>
        <taxon>Bacillota</taxon>
        <taxon>Bacilli</taxon>
        <taxon>Bacillales</taxon>
        <taxon>Bacillaceae</taxon>
        <taxon>Shouchella</taxon>
    </lineage>
</organism>
<evidence type="ECO:0000313" key="2">
    <source>
        <dbReference type="Proteomes" id="UP001179280"/>
    </source>
</evidence>
<evidence type="ECO:0000313" key="1">
    <source>
        <dbReference type="EMBL" id="MBM7839429.1"/>
    </source>
</evidence>
<dbReference type="Gene3D" id="2.10.260.10">
    <property type="match status" value="1"/>
</dbReference>